<sequence>MSQTGIPLSYLGNVNDAVRIVQAQYPEAVLYVVDGTTADGKPTDDPRAITKLRVIFGYEGTTVFITSKETWGEWNDPTRIPEPLIGTRVIPWPINFDIVQAYEVLRQRGYTESFTTVTLRWPLYPGVEEPYYIFGLTSGQNVFVGVYTHTVPPALVLTK</sequence>
<reference evidence="1" key="1">
    <citation type="submission" date="2022-07" db="EMBL/GenBank/DDBJ databases">
        <title>Genome Sequence of Phlebia brevispora.</title>
        <authorList>
            <person name="Buettner E."/>
        </authorList>
    </citation>
    <scope>NUCLEOTIDE SEQUENCE</scope>
    <source>
        <strain evidence="1">MPL23</strain>
    </source>
</reference>
<dbReference type="Proteomes" id="UP001148662">
    <property type="component" value="Unassembled WGS sequence"/>
</dbReference>
<gene>
    <name evidence="1" type="ORF">NM688_g7181</name>
</gene>
<protein>
    <submittedName>
        <fullName evidence="1">Uncharacterized protein</fullName>
    </submittedName>
</protein>
<evidence type="ECO:0000313" key="1">
    <source>
        <dbReference type="EMBL" id="KAJ3534132.1"/>
    </source>
</evidence>
<proteinExistence type="predicted"/>
<keyword evidence="2" id="KW-1185">Reference proteome</keyword>
<accession>A0ACC1S8B1</accession>
<name>A0ACC1S8B1_9APHY</name>
<comment type="caution">
    <text evidence="1">The sequence shown here is derived from an EMBL/GenBank/DDBJ whole genome shotgun (WGS) entry which is preliminary data.</text>
</comment>
<organism evidence="1 2">
    <name type="scientific">Phlebia brevispora</name>
    <dbReference type="NCBI Taxonomy" id="194682"/>
    <lineage>
        <taxon>Eukaryota</taxon>
        <taxon>Fungi</taxon>
        <taxon>Dikarya</taxon>
        <taxon>Basidiomycota</taxon>
        <taxon>Agaricomycotina</taxon>
        <taxon>Agaricomycetes</taxon>
        <taxon>Polyporales</taxon>
        <taxon>Meruliaceae</taxon>
        <taxon>Phlebia</taxon>
    </lineage>
</organism>
<dbReference type="EMBL" id="JANHOG010001626">
    <property type="protein sequence ID" value="KAJ3534132.1"/>
    <property type="molecule type" value="Genomic_DNA"/>
</dbReference>
<evidence type="ECO:0000313" key="2">
    <source>
        <dbReference type="Proteomes" id="UP001148662"/>
    </source>
</evidence>